<comment type="caution">
    <text evidence="6">The sequence shown here is derived from an EMBL/GenBank/DDBJ whole genome shotgun (WGS) entry which is preliminary data.</text>
</comment>
<dbReference type="AlphaFoldDB" id="A0ABD6A925"/>
<dbReference type="Pfam" id="PF13185">
    <property type="entry name" value="GAF_2"/>
    <property type="match status" value="1"/>
</dbReference>
<evidence type="ECO:0000259" key="5">
    <source>
        <dbReference type="PROSITE" id="PS50113"/>
    </source>
</evidence>
<evidence type="ECO:0000256" key="3">
    <source>
        <dbReference type="SAM" id="Coils"/>
    </source>
</evidence>
<keyword evidence="3" id="KW-0175">Coiled coil</keyword>
<dbReference type="InterPro" id="IPR001610">
    <property type="entry name" value="PAC"/>
</dbReference>
<dbReference type="SUPFAM" id="SSF55781">
    <property type="entry name" value="GAF domain-like"/>
    <property type="match status" value="1"/>
</dbReference>
<dbReference type="InterPro" id="IPR000700">
    <property type="entry name" value="PAS-assoc_C"/>
</dbReference>
<evidence type="ECO:0000256" key="1">
    <source>
        <dbReference type="ARBA" id="ARBA00023015"/>
    </source>
</evidence>
<dbReference type="InterPro" id="IPR029016">
    <property type="entry name" value="GAF-like_dom_sf"/>
</dbReference>
<feature type="domain" description="PAC" evidence="5">
    <location>
        <begin position="784"/>
        <end position="835"/>
    </location>
</feature>
<dbReference type="InterPro" id="IPR003018">
    <property type="entry name" value="GAF"/>
</dbReference>
<dbReference type="NCBIfam" id="TIGR00229">
    <property type="entry name" value="sensory_box"/>
    <property type="match status" value="4"/>
</dbReference>
<dbReference type="CDD" id="cd00130">
    <property type="entry name" value="PAS"/>
    <property type="match status" value="4"/>
</dbReference>
<feature type="domain" description="PAS" evidence="4">
    <location>
        <begin position="352"/>
        <end position="422"/>
    </location>
</feature>
<dbReference type="Pfam" id="PF13426">
    <property type="entry name" value="PAS_9"/>
    <property type="match status" value="1"/>
</dbReference>
<dbReference type="InterPro" id="IPR035965">
    <property type="entry name" value="PAS-like_dom_sf"/>
</dbReference>
<feature type="domain" description="PAS" evidence="4">
    <location>
        <begin position="465"/>
        <end position="509"/>
    </location>
</feature>
<dbReference type="GeneID" id="79316432"/>
<dbReference type="SUPFAM" id="SSF55785">
    <property type="entry name" value="PYP-like sensor domain (PAS domain)"/>
    <property type="match status" value="6"/>
</dbReference>
<feature type="domain" description="PAC" evidence="5">
    <location>
        <begin position="661"/>
        <end position="713"/>
    </location>
</feature>
<keyword evidence="2" id="KW-0804">Transcription</keyword>
<dbReference type="SMART" id="SM00065">
    <property type="entry name" value="GAF"/>
    <property type="match status" value="1"/>
</dbReference>
<dbReference type="RefSeq" id="WP_276303826.1">
    <property type="nucleotide sequence ID" value="NZ_CP119992.1"/>
</dbReference>
<dbReference type="EMBL" id="JBHTBF010000002">
    <property type="protein sequence ID" value="MFC7316915.1"/>
    <property type="molecule type" value="Genomic_DNA"/>
</dbReference>
<dbReference type="InterPro" id="IPR031803">
    <property type="entry name" value="BAT_GAF/HTH-assoc"/>
</dbReference>
<feature type="domain" description="PAC" evidence="5">
    <location>
        <begin position="295"/>
        <end position="347"/>
    </location>
</feature>
<dbReference type="PANTHER" id="PTHR44757">
    <property type="entry name" value="DIGUANYLATE CYCLASE DGCP"/>
    <property type="match status" value="1"/>
</dbReference>
<feature type="domain" description="PAC" evidence="5">
    <location>
        <begin position="165"/>
        <end position="216"/>
    </location>
</feature>
<dbReference type="SMART" id="SM00086">
    <property type="entry name" value="PAC"/>
    <property type="match status" value="4"/>
</dbReference>
<dbReference type="InterPro" id="IPR013656">
    <property type="entry name" value="PAS_4"/>
</dbReference>
<proteinExistence type="predicted"/>
<dbReference type="InterPro" id="IPR007050">
    <property type="entry name" value="HTH_bacterioopsin"/>
</dbReference>
<name>A0ABD6A925_9EURY</name>
<feature type="domain" description="PAC" evidence="5">
    <location>
        <begin position="539"/>
        <end position="591"/>
    </location>
</feature>
<evidence type="ECO:0000259" key="4">
    <source>
        <dbReference type="PROSITE" id="PS50112"/>
    </source>
</evidence>
<feature type="coiled-coil region" evidence="3">
    <location>
        <begin position="328"/>
        <end position="362"/>
    </location>
</feature>
<evidence type="ECO:0000313" key="7">
    <source>
        <dbReference type="Proteomes" id="UP001596547"/>
    </source>
</evidence>
<dbReference type="PROSITE" id="PS50112">
    <property type="entry name" value="PAS"/>
    <property type="match status" value="4"/>
</dbReference>
<feature type="domain" description="PAS" evidence="4">
    <location>
        <begin position="90"/>
        <end position="145"/>
    </location>
</feature>
<dbReference type="InterPro" id="IPR000014">
    <property type="entry name" value="PAS"/>
</dbReference>
<dbReference type="Gene3D" id="3.30.450.20">
    <property type="entry name" value="PAS domain"/>
    <property type="match status" value="6"/>
</dbReference>
<keyword evidence="1" id="KW-0805">Transcription regulation</keyword>
<feature type="domain" description="PAS" evidence="4">
    <location>
        <begin position="710"/>
        <end position="779"/>
    </location>
</feature>
<dbReference type="Pfam" id="PF04967">
    <property type="entry name" value="HTH_10"/>
    <property type="match status" value="1"/>
</dbReference>
<protein>
    <submittedName>
        <fullName evidence="6">PAS domain S-box protein</fullName>
    </submittedName>
</protein>
<dbReference type="Pfam" id="PF15915">
    <property type="entry name" value="BAT"/>
    <property type="match status" value="1"/>
</dbReference>
<dbReference type="Gene3D" id="3.30.450.40">
    <property type="match status" value="1"/>
</dbReference>
<dbReference type="PROSITE" id="PS50113">
    <property type="entry name" value="PAC"/>
    <property type="match status" value="5"/>
</dbReference>
<dbReference type="InterPro" id="IPR052155">
    <property type="entry name" value="Biofilm_reg_signaling"/>
</dbReference>
<keyword evidence="7" id="KW-1185">Reference proteome</keyword>
<organism evidence="6 7">
    <name type="scientific">Halomarina halobia</name>
    <dbReference type="NCBI Taxonomy" id="3033386"/>
    <lineage>
        <taxon>Archaea</taxon>
        <taxon>Methanobacteriati</taxon>
        <taxon>Methanobacteriota</taxon>
        <taxon>Stenosarchaea group</taxon>
        <taxon>Halobacteria</taxon>
        <taxon>Halobacteriales</taxon>
        <taxon>Natronomonadaceae</taxon>
        <taxon>Halomarina</taxon>
    </lineage>
</organism>
<dbReference type="PANTHER" id="PTHR44757:SF2">
    <property type="entry name" value="BIOFILM ARCHITECTURE MAINTENANCE PROTEIN MBAA"/>
    <property type="match status" value="1"/>
</dbReference>
<dbReference type="Pfam" id="PF08448">
    <property type="entry name" value="PAS_4"/>
    <property type="match status" value="5"/>
</dbReference>
<evidence type="ECO:0000256" key="2">
    <source>
        <dbReference type="ARBA" id="ARBA00023163"/>
    </source>
</evidence>
<reference evidence="6 7" key="1">
    <citation type="journal article" date="2019" name="Int. J. Syst. Evol. Microbiol.">
        <title>The Global Catalogue of Microorganisms (GCM) 10K type strain sequencing project: providing services to taxonomists for standard genome sequencing and annotation.</title>
        <authorList>
            <consortium name="The Broad Institute Genomics Platform"/>
            <consortium name="The Broad Institute Genome Sequencing Center for Infectious Disease"/>
            <person name="Wu L."/>
            <person name="Ma J."/>
        </authorList>
    </citation>
    <scope>NUCLEOTIDE SEQUENCE [LARGE SCALE GENOMIC DNA]</scope>
    <source>
        <strain evidence="6 7">PSR21</strain>
    </source>
</reference>
<dbReference type="SMART" id="SM00091">
    <property type="entry name" value="PAS"/>
    <property type="match status" value="5"/>
</dbReference>
<sequence>MDSGDATRGIRDETLAVFTQSGSPHAPLSTSEVADGLGCGRRAAYDRLTRLVDRGDLRTKKVGARGRVWWRPVEPSDAERTGRERPPRERERRFRTLVEGIEEYAIFMLDPDGHVRTWNEGAARIKGYDRGEILDEHYSVFYTEDDVEAGVPERNLASAVEDGSVEDEGWRVRADGSRFWANVTITALYDDGDLEGFAKVTRDMTERHERERQLRRERDVTDRILEVAPASIAVVDPDGGLVQANRRIDERLSVFDASADDYAVGDWDLFDETGAYVPTAERPYMQVFETGERVSDWRGQVETPDGERRWLSIDAVPLDADGNEIRWVVMSAENVTRIEDQARRLERQRADLERELDEVFERIDDAFFALDTEWRFAYVNERAEHFLERTEAELLGNSVWEEFPEAVGSTFEEEYERAMGTQRSVSFEEYYPPLDGWFEVRAYPSETGLSVYFRDVTERKERERDLERYETIVETIDDGVYVLDEEYRFTAVNEAYAGMTGYGRDELLGAHCSLVGGEETSADAAALSREMTAANGESETLEAELLCADGDRLPAESRFTALPAADGEFRGTVGVVRDLSERKERERALERSERRHRALAEHFPNGGVALFGTDLRYTLLEGTVFDDYEVPTHELVGRRVGTLAPDPETRELVERYYAAALDGETNSYEFEWNGREFQAWTRPVTDEDGNVFAGMVMTQDVTDRKRRERELEQYERIVETIWDGVYAVDGDDRFALVNEAYASMFGYEPEELLGERVSRVHGDAINEKFRRLNGEMVGGERERASVELDLRTAEGETVPTETKFGPYRIDGERYGRVGVTRDITERKRSERQLERQRERLAALDDLNAVVRDINEALVRQSTREEIERTVCERLAGSDSYRFAWIAEADSKGRSIRPRVEAGVDGYVDGIPVSIDSDDPTGRGPIGRAVRTKEIQIVDDVFADPDFEPWRDYAEEYGYRSVAVLPIVHEETFYGILGVYALRTDALADEEREVVSHLGEVVGHAIAAVDRKRALMGDEIVEIEFLLRNISEGTDVSTALDGPITFDRTVPVGDGTYLEYGTAPEDAVALLEALVERLPHWADVTVLSEEFGDVAFELRLSEPPVVSVIASHGGYVEEAAIEGGDFHMTVHLLPSVEVREITEAIRSAYPDIEMLAQRQVSRIDEAPKRIERAFTESLTEHQRAALEAAFHSGFFEWPRDSSGEEVAASLGVTASTFHQHIRLAEGKLLEALFAEPRSLRR</sequence>
<evidence type="ECO:0000313" key="6">
    <source>
        <dbReference type="EMBL" id="MFC7316915.1"/>
    </source>
</evidence>
<accession>A0ABD6A925</accession>
<gene>
    <name evidence="6" type="ORF">ACFQPE_08920</name>
</gene>
<dbReference type="Proteomes" id="UP001596547">
    <property type="component" value="Unassembled WGS sequence"/>
</dbReference>